<dbReference type="HOGENOM" id="CLU_1783058_0_0_0"/>
<evidence type="ECO:0000313" key="2">
    <source>
        <dbReference type="Proteomes" id="UP000030661"/>
    </source>
</evidence>
<organism evidence="1">
    <name type="scientific">Vecturithrix granuli</name>
    <dbReference type="NCBI Taxonomy" id="1499967"/>
    <lineage>
        <taxon>Bacteria</taxon>
        <taxon>Candidatus Moduliflexota</taxon>
        <taxon>Candidatus Vecturitrichia</taxon>
        <taxon>Candidatus Vecturitrichales</taxon>
        <taxon>Candidatus Vecturitrichaceae</taxon>
        <taxon>Candidatus Vecturithrix</taxon>
    </lineage>
</organism>
<dbReference type="STRING" id="1499967.U27_02616"/>
<accession>A0A081CB28</accession>
<dbReference type="AlphaFoldDB" id="A0A081CB28"/>
<proteinExistence type="predicted"/>
<name>A0A081CB28_VECG1</name>
<gene>
    <name evidence="1" type="ORF">U27_02616</name>
</gene>
<evidence type="ECO:0000313" key="1">
    <source>
        <dbReference type="EMBL" id="GAK61783.1"/>
    </source>
</evidence>
<sequence length="145" mass="17351">MANQHTTVQRIRDLIAKENFIARISWDNETHMFRLVYRWRDGIDRLTYVYFDEREYGGWYSRTEYKRALCWETYKGKVDYNTGNIDVFPAKDGILSDYSFKRSAYDLLRTSLLTYAARYTRPAYAGCKYTQDELDSMPGLWKDVK</sequence>
<reference evidence="1" key="1">
    <citation type="journal article" date="2015" name="PeerJ">
        <title>First genomic representation of candidate bacterial phylum KSB3 points to enhanced environmental sensing as a trigger of wastewater bulking.</title>
        <authorList>
            <person name="Sekiguchi Y."/>
            <person name="Ohashi A."/>
            <person name="Parks D.H."/>
            <person name="Yamauchi T."/>
            <person name="Tyson G.W."/>
            <person name="Hugenholtz P."/>
        </authorList>
    </citation>
    <scope>NUCLEOTIDE SEQUENCE [LARGE SCALE GENOMIC DNA]</scope>
</reference>
<dbReference type="Proteomes" id="UP000030661">
    <property type="component" value="Unassembled WGS sequence"/>
</dbReference>
<protein>
    <submittedName>
        <fullName evidence="1">Uncharacterized protein</fullName>
    </submittedName>
</protein>
<keyword evidence="2" id="KW-1185">Reference proteome</keyword>
<dbReference type="EMBL" id="DF820483">
    <property type="protein sequence ID" value="GAK61783.1"/>
    <property type="molecule type" value="Genomic_DNA"/>
</dbReference>